<sequence>MRRSIEDHLETTFQRKPAAFGADMHDYQDSPAWKDLQEYFNTRYNLAFGLYIDWFNPFTNKIAEVRYLKENIFIVGLIPPPSSPNPTTISHILDPFVSKIYRHPEGVFVQTKIVALIADLQAIRKTGGFLSPSANLLCSFCDCTSDDIDNLDVTSWNLRNGIHVRQQAAEWLSIKTKSGRQDYASTTGVRWTALHRLPHWDPVKHLVLGFMHNWLEGVLAHQLRTLWGIGRDSKSAEVMAEALVLLTKDEEYTDAELSESTDELEELQAEMAQYNVTLSQDSDHSVTLSGSSQSDDSTPTPKATPYYLSEMDFDDDISEDPDYQPINENQQGVFNFSDKQITYIRGCIKNIMLPTWVDRPPVNLGEVKHGKLKAHDYLTLFTSIFPLIIPHLWWNNDEQSQEYKLFESYIHLTASTNIICSFKTSNSEAEKFSFHYTKYRESTRHLFPECHDLPNHHFAMHNEQLLKYWGPMPALSEFPGEQLNGMLQKVKTNHRISLYSYYNIADDMAYTMLKQMCRFGRVEALWHDNDTNDQYIKQLHTIIKPDSTKSPHQIHLSEAESPDLRPQEYVILQQYLHQIGRPFRTYTDIPHPEYSLRALNISANKYTYSCFSSHFGNSSIQFYDRFTQTLHTGFIHTILQLPLEGILQSFLLVQEHFSLPPAEEQKAPYIKYPELMTRIHKLCIGENVQP</sequence>
<dbReference type="AlphaFoldDB" id="A0A9W8ZW29"/>
<accession>A0A9W8ZW29</accession>
<reference evidence="2" key="2">
    <citation type="journal article" date="2023" name="Proc. Natl. Acad. Sci. U.S.A.">
        <title>A global phylogenomic analysis of the shiitake genus Lentinula.</title>
        <authorList>
            <person name="Sierra-Patev S."/>
            <person name="Min B."/>
            <person name="Naranjo-Ortiz M."/>
            <person name="Looney B."/>
            <person name="Konkel Z."/>
            <person name="Slot J.C."/>
            <person name="Sakamoto Y."/>
            <person name="Steenwyk J.L."/>
            <person name="Rokas A."/>
            <person name="Carro J."/>
            <person name="Camarero S."/>
            <person name="Ferreira P."/>
            <person name="Molpeceres G."/>
            <person name="Ruiz-Duenas F.J."/>
            <person name="Serrano A."/>
            <person name="Henrissat B."/>
            <person name="Drula E."/>
            <person name="Hughes K.W."/>
            <person name="Mata J.L."/>
            <person name="Ishikawa N.K."/>
            <person name="Vargas-Isla R."/>
            <person name="Ushijima S."/>
            <person name="Smith C.A."/>
            <person name="Donoghue J."/>
            <person name="Ahrendt S."/>
            <person name="Andreopoulos W."/>
            <person name="He G."/>
            <person name="LaButti K."/>
            <person name="Lipzen A."/>
            <person name="Ng V."/>
            <person name="Riley R."/>
            <person name="Sandor L."/>
            <person name="Barry K."/>
            <person name="Martinez A.T."/>
            <person name="Xiao Y."/>
            <person name="Gibbons J.G."/>
            <person name="Terashima K."/>
            <person name="Grigoriev I.V."/>
            <person name="Hibbett D."/>
        </authorList>
    </citation>
    <scope>NUCLEOTIDE SEQUENCE</scope>
    <source>
        <strain evidence="2">Sp2 HRB7682 ss15</strain>
    </source>
</reference>
<organism evidence="2 3">
    <name type="scientific">Lentinula lateritia</name>
    <dbReference type="NCBI Taxonomy" id="40482"/>
    <lineage>
        <taxon>Eukaryota</taxon>
        <taxon>Fungi</taxon>
        <taxon>Dikarya</taxon>
        <taxon>Basidiomycota</taxon>
        <taxon>Agaricomycotina</taxon>
        <taxon>Agaricomycetes</taxon>
        <taxon>Agaricomycetidae</taxon>
        <taxon>Agaricales</taxon>
        <taxon>Marasmiineae</taxon>
        <taxon>Omphalotaceae</taxon>
        <taxon>Lentinula</taxon>
    </lineage>
</organism>
<dbReference type="PANTHER" id="PTHR46579">
    <property type="entry name" value="F5/8 TYPE C DOMAIN-CONTAINING PROTEIN-RELATED"/>
    <property type="match status" value="1"/>
</dbReference>
<name>A0A9W8ZW29_9AGAR</name>
<comment type="caution">
    <text evidence="2">The sequence shown here is derived from an EMBL/GenBank/DDBJ whole genome shotgun (WGS) entry which is preliminary data.</text>
</comment>
<feature type="region of interest" description="Disordered" evidence="1">
    <location>
        <begin position="283"/>
        <end position="305"/>
    </location>
</feature>
<protein>
    <submittedName>
        <fullName evidence="2">Uncharacterized protein</fullName>
    </submittedName>
</protein>
<feature type="compositionally biased region" description="Polar residues" evidence="1">
    <location>
        <begin position="283"/>
        <end position="301"/>
    </location>
</feature>
<gene>
    <name evidence="2" type="ORF">C8J55DRAFT_537958</name>
</gene>
<reference evidence="2" key="1">
    <citation type="submission" date="2022-08" db="EMBL/GenBank/DDBJ databases">
        <authorList>
            <consortium name="DOE Joint Genome Institute"/>
            <person name="Min B."/>
            <person name="Riley R."/>
            <person name="Sierra-Patev S."/>
            <person name="Naranjo-Ortiz M."/>
            <person name="Looney B."/>
            <person name="Konkel Z."/>
            <person name="Slot J.C."/>
            <person name="Sakamoto Y."/>
            <person name="Steenwyk J.L."/>
            <person name="Rokas A."/>
            <person name="Carro J."/>
            <person name="Camarero S."/>
            <person name="Ferreira P."/>
            <person name="Molpeceres G."/>
            <person name="Ruiz-Duenas F.J."/>
            <person name="Serrano A."/>
            <person name="Henrissat B."/>
            <person name="Drula E."/>
            <person name="Hughes K.W."/>
            <person name="Mata J.L."/>
            <person name="Ishikawa N.K."/>
            <person name="Vargas-Isla R."/>
            <person name="Ushijima S."/>
            <person name="Smith C.A."/>
            <person name="Ahrendt S."/>
            <person name="Andreopoulos W."/>
            <person name="He G."/>
            <person name="Labutti K."/>
            <person name="Lipzen A."/>
            <person name="Ng V."/>
            <person name="Sandor L."/>
            <person name="Barry K."/>
            <person name="Martinez A.T."/>
            <person name="Xiao Y."/>
            <person name="Gibbons J.G."/>
            <person name="Terashima K."/>
            <person name="Hibbett D.S."/>
            <person name="Grigoriev I.V."/>
        </authorList>
    </citation>
    <scope>NUCLEOTIDE SEQUENCE</scope>
    <source>
        <strain evidence="2">Sp2 HRB7682 ss15</strain>
    </source>
</reference>
<dbReference type="PANTHER" id="PTHR46579:SF1">
    <property type="entry name" value="F5_8 TYPE C DOMAIN-CONTAINING PROTEIN"/>
    <property type="match status" value="1"/>
</dbReference>
<dbReference type="EMBL" id="JANVFS010000037">
    <property type="protein sequence ID" value="KAJ4468579.1"/>
    <property type="molecule type" value="Genomic_DNA"/>
</dbReference>
<evidence type="ECO:0000313" key="2">
    <source>
        <dbReference type="EMBL" id="KAJ4468579.1"/>
    </source>
</evidence>
<evidence type="ECO:0000313" key="3">
    <source>
        <dbReference type="Proteomes" id="UP001150238"/>
    </source>
</evidence>
<dbReference type="Proteomes" id="UP001150238">
    <property type="component" value="Unassembled WGS sequence"/>
</dbReference>
<proteinExistence type="predicted"/>
<evidence type="ECO:0000256" key="1">
    <source>
        <dbReference type="SAM" id="MobiDB-lite"/>
    </source>
</evidence>